<dbReference type="EMBL" id="VKKG01000001">
    <property type="protein sequence ID" value="TRY19868.1"/>
    <property type="molecule type" value="Genomic_DNA"/>
</dbReference>
<name>A0A553K582_9ACTN</name>
<keyword evidence="2" id="KW-0288">FMN</keyword>
<dbReference type="OrthoDB" id="1643408at2"/>
<dbReference type="GO" id="GO:0016491">
    <property type="term" value="F:oxidoreductase activity"/>
    <property type="evidence" value="ECO:0007669"/>
    <property type="project" value="UniProtKB-KW"/>
</dbReference>
<accession>A0A553K582</accession>
<evidence type="ECO:0000313" key="6">
    <source>
        <dbReference type="Proteomes" id="UP000317638"/>
    </source>
</evidence>
<dbReference type="PANTHER" id="PTHR43408:SF2">
    <property type="entry name" value="FMN REDUCTASE (NADPH)"/>
    <property type="match status" value="1"/>
</dbReference>
<evidence type="ECO:0000259" key="4">
    <source>
        <dbReference type="Pfam" id="PF03358"/>
    </source>
</evidence>
<dbReference type="InterPro" id="IPR023932">
    <property type="entry name" value="CE1759_FMN_reduct"/>
</dbReference>
<dbReference type="InterPro" id="IPR051814">
    <property type="entry name" value="NAD(P)H-dep_FMN_reductase"/>
</dbReference>
<dbReference type="InterPro" id="IPR029039">
    <property type="entry name" value="Flavoprotein-like_sf"/>
</dbReference>
<keyword evidence="6" id="KW-1185">Reference proteome</keyword>
<proteinExistence type="predicted"/>
<feature type="domain" description="NADPH-dependent FMN reductase-like" evidence="4">
    <location>
        <begin position="20"/>
        <end position="169"/>
    </location>
</feature>
<sequence length="230" mass="24315">MSDGFAPVNTDPFTPEARHIAVVAGGLGDPSSTRLLADRLTEAATAALSQEGIVPEVHVIELRELATAISDALVTHNNSPALADAIDQVEQADGIITTAPTFKATYSGLFKSFWDLVDDQGIVNVPVLLGATGGTSRHSLMIDNAMRPLFGYLKAKTIPTAVFAASDDWGEVVGAAESSRTSPLQSRILDAGEDFASVVARLKPRPRRSRGEPKPLEVVSFKNLLRGPGS</sequence>
<dbReference type="PANTHER" id="PTHR43408">
    <property type="entry name" value="FMN REDUCTASE (NADPH)"/>
    <property type="match status" value="1"/>
</dbReference>
<reference evidence="5 6" key="1">
    <citation type="submission" date="2019-07" db="EMBL/GenBank/DDBJ databases">
        <authorList>
            <person name="Zhou L.-Y."/>
        </authorList>
    </citation>
    <scope>NUCLEOTIDE SEQUENCE [LARGE SCALE GENOMIC DNA]</scope>
    <source>
        <strain evidence="5 6">YIM 101269</strain>
    </source>
</reference>
<evidence type="ECO:0000256" key="3">
    <source>
        <dbReference type="ARBA" id="ARBA00023002"/>
    </source>
</evidence>
<dbReference type="InterPro" id="IPR005025">
    <property type="entry name" value="FMN_Rdtase-like_dom"/>
</dbReference>
<evidence type="ECO:0000313" key="5">
    <source>
        <dbReference type="EMBL" id="TRY19868.1"/>
    </source>
</evidence>
<gene>
    <name evidence="5" type="ORF">FOJ82_03020</name>
</gene>
<organism evidence="5 6">
    <name type="scientific">Tessaracoccus rhinocerotis</name>
    <dbReference type="NCBI Taxonomy" id="1689449"/>
    <lineage>
        <taxon>Bacteria</taxon>
        <taxon>Bacillati</taxon>
        <taxon>Actinomycetota</taxon>
        <taxon>Actinomycetes</taxon>
        <taxon>Propionibacteriales</taxon>
        <taxon>Propionibacteriaceae</taxon>
        <taxon>Tessaracoccus</taxon>
    </lineage>
</organism>
<dbReference type="Proteomes" id="UP000317638">
    <property type="component" value="Unassembled WGS sequence"/>
</dbReference>
<keyword evidence="1" id="KW-0285">Flavoprotein</keyword>
<evidence type="ECO:0000256" key="1">
    <source>
        <dbReference type="ARBA" id="ARBA00022630"/>
    </source>
</evidence>
<dbReference type="Pfam" id="PF03358">
    <property type="entry name" value="FMN_red"/>
    <property type="match status" value="1"/>
</dbReference>
<dbReference type="SUPFAM" id="SSF52218">
    <property type="entry name" value="Flavoproteins"/>
    <property type="match status" value="1"/>
</dbReference>
<keyword evidence="3" id="KW-0560">Oxidoreductase</keyword>
<dbReference type="NCBIfam" id="TIGR04037">
    <property type="entry name" value="LLM_duo_CE1759"/>
    <property type="match status" value="1"/>
</dbReference>
<dbReference type="AlphaFoldDB" id="A0A553K582"/>
<dbReference type="RefSeq" id="WP_143936955.1">
    <property type="nucleotide sequence ID" value="NZ_VKKG01000001.1"/>
</dbReference>
<protein>
    <submittedName>
        <fullName evidence="5">Oxidoreductase</fullName>
    </submittedName>
</protein>
<evidence type="ECO:0000256" key="2">
    <source>
        <dbReference type="ARBA" id="ARBA00022643"/>
    </source>
</evidence>
<comment type="caution">
    <text evidence="5">The sequence shown here is derived from an EMBL/GenBank/DDBJ whole genome shotgun (WGS) entry which is preliminary data.</text>
</comment>
<dbReference type="Gene3D" id="3.40.50.360">
    <property type="match status" value="1"/>
</dbReference>